<dbReference type="InterPro" id="IPR001296">
    <property type="entry name" value="Glyco_trans_1"/>
</dbReference>
<reference evidence="2 3" key="1">
    <citation type="journal article" date="2016" name="Nat. Commun.">
        <title>Thousands of microbial genomes shed light on interconnected biogeochemical processes in an aquifer system.</title>
        <authorList>
            <person name="Anantharaman K."/>
            <person name="Brown C.T."/>
            <person name="Hug L.A."/>
            <person name="Sharon I."/>
            <person name="Castelle C.J."/>
            <person name="Probst A.J."/>
            <person name="Thomas B.C."/>
            <person name="Singh A."/>
            <person name="Wilkins M.J."/>
            <person name="Karaoz U."/>
            <person name="Brodie E.L."/>
            <person name="Williams K.H."/>
            <person name="Hubbard S.S."/>
            <person name="Banfield J.F."/>
        </authorList>
    </citation>
    <scope>NUCLEOTIDE SEQUENCE [LARGE SCALE GENOMIC DNA]</scope>
</reference>
<evidence type="ECO:0000313" key="2">
    <source>
        <dbReference type="EMBL" id="OGD94932.1"/>
    </source>
</evidence>
<dbReference type="STRING" id="1797724.A3A48_03370"/>
<dbReference type="PANTHER" id="PTHR45947:SF3">
    <property type="entry name" value="SULFOQUINOVOSYL TRANSFERASE SQD2"/>
    <property type="match status" value="1"/>
</dbReference>
<sequence>MKIALVHDDFIQAGGAESLFSTIASIWPNAPIFTSLVNWNKVPASIDHSRIITSWMQKIPFKLRFYKLLLPFYPLAFESFNFDKYDIVISSTTRFAKSIITKPKTIHIAYVNNIPRFLWNKKIQKSYIPNFAVLLLKPYFRWMNRWDKVVSSRVDFYIANSKHVARNIFKIYQRKSEIVYPFADLDFFKPPKIHQWSLKKQEYYLIVSRLVKWKGIELAINTLARQNVNLKIIGEGPDKKRLVNLAKHTKGNVEFLGRVTIDQLRNLYQNCQALIVTQEEDFGVAAVETQACGRPVIAYKKGGQAEIINNNFTGIFFDEQTEESLKDAIIAASGIKWSVSACRKNSLNFSQAAFIGKLNKQVQLYEKKS</sequence>
<proteinExistence type="predicted"/>
<dbReference type="EMBL" id="MFBN01000034">
    <property type="protein sequence ID" value="OGD94932.1"/>
    <property type="molecule type" value="Genomic_DNA"/>
</dbReference>
<dbReference type="Proteomes" id="UP000178336">
    <property type="component" value="Unassembled WGS sequence"/>
</dbReference>
<accession>A0A1F5GST3</accession>
<gene>
    <name evidence="2" type="ORF">A3A48_03370</name>
</gene>
<name>A0A1F5GST3_9BACT</name>
<protein>
    <recommendedName>
        <fullName evidence="1">Glycosyl transferase family 1 domain-containing protein</fullName>
    </recommendedName>
</protein>
<dbReference type="SUPFAM" id="SSF53756">
    <property type="entry name" value="UDP-Glycosyltransferase/glycogen phosphorylase"/>
    <property type="match status" value="1"/>
</dbReference>
<feature type="domain" description="Glycosyl transferase family 1" evidence="1">
    <location>
        <begin position="199"/>
        <end position="332"/>
    </location>
</feature>
<evidence type="ECO:0000313" key="3">
    <source>
        <dbReference type="Proteomes" id="UP000178336"/>
    </source>
</evidence>
<dbReference type="GO" id="GO:0016757">
    <property type="term" value="F:glycosyltransferase activity"/>
    <property type="evidence" value="ECO:0007669"/>
    <property type="project" value="InterPro"/>
</dbReference>
<comment type="caution">
    <text evidence="2">The sequence shown here is derived from an EMBL/GenBank/DDBJ whole genome shotgun (WGS) entry which is preliminary data.</text>
</comment>
<organism evidence="2 3">
    <name type="scientific">Candidatus Curtissbacteria bacterium RIFCSPLOWO2_01_FULL_37_9</name>
    <dbReference type="NCBI Taxonomy" id="1797724"/>
    <lineage>
        <taxon>Bacteria</taxon>
        <taxon>Candidatus Curtissiibacteriota</taxon>
    </lineage>
</organism>
<dbReference type="AlphaFoldDB" id="A0A1F5GST3"/>
<dbReference type="PANTHER" id="PTHR45947">
    <property type="entry name" value="SULFOQUINOVOSYL TRANSFERASE SQD2"/>
    <property type="match status" value="1"/>
</dbReference>
<dbReference type="Gene3D" id="3.40.50.2000">
    <property type="entry name" value="Glycogen Phosphorylase B"/>
    <property type="match status" value="2"/>
</dbReference>
<evidence type="ECO:0000259" key="1">
    <source>
        <dbReference type="Pfam" id="PF00534"/>
    </source>
</evidence>
<dbReference type="Pfam" id="PF00534">
    <property type="entry name" value="Glycos_transf_1"/>
    <property type="match status" value="1"/>
</dbReference>
<dbReference type="InterPro" id="IPR050194">
    <property type="entry name" value="Glycosyltransferase_grp1"/>
</dbReference>